<dbReference type="EMBL" id="CP012159">
    <property type="protein sequence ID" value="AKT40643.1"/>
    <property type="molecule type" value="Genomic_DNA"/>
</dbReference>
<reference evidence="2 3" key="1">
    <citation type="submission" date="2015-07" db="EMBL/GenBank/DDBJ databases">
        <title>Genome analysis of myxobacterium Chondromyces crocatus Cm c5 reveals a high potential for natural compound synthesis and the genetic basis for the loss of fruiting body formation.</title>
        <authorList>
            <person name="Zaburannyi N."/>
            <person name="Bunk B."/>
            <person name="Maier J."/>
            <person name="Overmann J."/>
            <person name="Mueller R."/>
        </authorList>
    </citation>
    <scope>NUCLEOTIDE SEQUENCE [LARGE SCALE GENOMIC DNA]</scope>
    <source>
        <strain evidence="2 3">Cm c5</strain>
    </source>
</reference>
<protein>
    <submittedName>
        <fullName evidence="2">Uncharacterized protein</fullName>
    </submittedName>
</protein>
<proteinExistence type="predicted"/>
<gene>
    <name evidence="2" type="ORF">CMC5_047990</name>
</gene>
<evidence type="ECO:0000313" key="3">
    <source>
        <dbReference type="Proteomes" id="UP000067626"/>
    </source>
</evidence>
<dbReference type="Proteomes" id="UP000067626">
    <property type="component" value="Chromosome"/>
</dbReference>
<keyword evidence="3" id="KW-1185">Reference proteome</keyword>
<evidence type="ECO:0000256" key="1">
    <source>
        <dbReference type="SAM" id="MobiDB-lite"/>
    </source>
</evidence>
<sequence length="279" mass="29713">MSGQEMHHSRAKRSRSATWSALIALAAFTTLLPAACKTGRVMIYTCPEPCETCDDPCHPCIEAKGECVPETLFGWVGPVLLWAGRRDLEPPPCPEHAPTRMYYGYDGLTIERGCPSCSCGPITCMPPSTMAARDQPVCTGDGPSDDDLHLPVPETWDGACQDVPAIAEADMAALVASEARVGVCKPNLGMVPASDAFAWDFHAMACERKRIPRTCHDGVQWCAPQAEGTFASVSIPAEMSRIALPAIRSGACSSTGSTGPSRAPPARAKRLRSVPAKES</sequence>
<organism evidence="2 3">
    <name type="scientific">Chondromyces crocatus</name>
    <dbReference type="NCBI Taxonomy" id="52"/>
    <lineage>
        <taxon>Bacteria</taxon>
        <taxon>Pseudomonadati</taxon>
        <taxon>Myxococcota</taxon>
        <taxon>Polyangia</taxon>
        <taxon>Polyangiales</taxon>
        <taxon>Polyangiaceae</taxon>
        <taxon>Chondromyces</taxon>
    </lineage>
</organism>
<evidence type="ECO:0000313" key="2">
    <source>
        <dbReference type="EMBL" id="AKT40643.1"/>
    </source>
</evidence>
<dbReference type="AlphaFoldDB" id="A0A0K1EJ90"/>
<accession>A0A0K1EJ90</accession>
<feature type="region of interest" description="Disordered" evidence="1">
    <location>
        <begin position="251"/>
        <end position="279"/>
    </location>
</feature>
<dbReference type="KEGG" id="ccro:CMC5_047990"/>
<feature type="compositionally biased region" description="Polar residues" evidence="1">
    <location>
        <begin position="251"/>
        <end position="260"/>
    </location>
</feature>
<name>A0A0K1EJ90_CHOCO</name>